<sequence>MTLSESVRTCLTQKYASFSGRASRSEYWWFMGAYLFFGMGVGLLGKAAQLIFVLAVICPLVAVGARRLQDTGRPGALIFVPLALALLFAWLAPGAPAQGTPGVQPVTQGEAIGALAMMLIQMLVALIYLWLLTRPGDDRANAYGPPPETVAQEA</sequence>
<accession>A0A1M6FT83</accession>
<evidence type="ECO:0000256" key="1">
    <source>
        <dbReference type="SAM" id="Phobius"/>
    </source>
</evidence>
<feature type="transmembrane region" description="Helical" evidence="1">
    <location>
        <begin position="50"/>
        <end position="68"/>
    </location>
</feature>
<reference evidence="2 3" key="1">
    <citation type="submission" date="2016-11" db="EMBL/GenBank/DDBJ databases">
        <authorList>
            <person name="Jaros S."/>
            <person name="Januszkiewicz K."/>
            <person name="Wedrychowicz H."/>
        </authorList>
    </citation>
    <scope>NUCLEOTIDE SEQUENCE [LARGE SCALE GENOMIC DNA]</scope>
    <source>
        <strain evidence="2 3">DSM 26892</strain>
    </source>
</reference>
<evidence type="ECO:0000313" key="2">
    <source>
        <dbReference type="EMBL" id="SHJ00911.1"/>
    </source>
</evidence>
<name>A0A1M6FT83_9RHOB</name>
<evidence type="ECO:0000313" key="3">
    <source>
        <dbReference type="Proteomes" id="UP000184040"/>
    </source>
</evidence>
<feature type="transmembrane region" description="Helical" evidence="1">
    <location>
        <begin position="75"/>
        <end position="92"/>
    </location>
</feature>
<dbReference type="PANTHER" id="PTHR34980:SF2">
    <property type="entry name" value="INNER MEMBRANE PROTEIN YHAH-RELATED"/>
    <property type="match status" value="1"/>
</dbReference>
<dbReference type="AlphaFoldDB" id="A0A1M6FT83"/>
<keyword evidence="1" id="KW-0812">Transmembrane</keyword>
<dbReference type="GO" id="GO:0005886">
    <property type="term" value="C:plasma membrane"/>
    <property type="evidence" value="ECO:0007669"/>
    <property type="project" value="TreeGrafter"/>
</dbReference>
<dbReference type="RefSeq" id="WP_139250808.1">
    <property type="nucleotide sequence ID" value="NZ_FQZA01000004.1"/>
</dbReference>
<dbReference type="InterPro" id="IPR008523">
    <property type="entry name" value="DUF805"/>
</dbReference>
<proteinExistence type="predicted"/>
<dbReference type="Proteomes" id="UP000184040">
    <property type="component" value="Unassembled WGS sequence"/>
</dbReference>
<keyword evidence="3" id="KW-1185">Reference proteome</keyword>
<dbReference type="EMBL" id="FQZA01000004">
    <property type="protein sequence ID" value="SHJ00911.1"/>
    <property type="molecule type" value="Genomic_DNA"/>
</dbReference>
<dbReference type="PANTHER" id="PTHR34980">
    <property type="entry name" value="INNER MEMBRANE PROTEIN-RELATED-RELATED"/>
    <property type="match status" value="1"/>
</dbReference>
<keyword evidence="1" id="KW-1133">Transmembrane helix</keyword>
<feature type="transmembrane region" description="Helical" evidence="1">
    <location>
        <begin position="27"/>
        <end position="44"/>
    </location>
</feature>
<protein>
    <submittedName>
        <fullName evidence="2">Uncharacterized membrane protein YhaH, DUF805 family</fullName>
    </submittedName>
</protein>
<organism evidence="2 3">
    <name type="scientific">Palleronia salina</name>
    <dbReference type="NCBI Taxonomy" id="313368"/>
    <lineage>
        <taxon>Bacteria</taxon>
        <taxon>Pseudomonadati</taxon>
        <taxon>Pseudomonadota</taxon>
        <taxon>Alphaproteobacteria</taxon>
        <taxon>Rhodobacterales</taxon>
        <taxon>Roseobacteraceae</taxon>
        <taxon>Palleronia</taxon>
    </lineage>
</organism>
<gene>
    <name evidence="2" type="ORF">SAMN04488012_10466</name>
</gene>
<dbReference type="Pfam" id="PF05656">
    <property type="entry name" value="DUF805"/>
    <property type="match status" value="1"/>
</dbReference>
<keyword evidence="1" id="KW-0472">Membrane</keyword>
<feature type="transmembrane region" description="Helical" evidence="1">
    <location>
        <begin position="112"/>
        <end position="131"/>
    </location>
</feature>
<dbReference type="STRING" id="313368.SAMN04488012_10466"/>